<dbReference type="Gene3D" id="3.30.870.10">
    <property type="entry name" value="Endonuclease Chain A"/>
    <property type="match status" value="2"/>
</dbReference>
<dbReference type="PANTHER" id="PTHR43856">
    <property type="entry name" value="CARDIOLIPIN HYDROLASE"/>
    <property type="match status" value="1"/>
</dbReference>
<evidence type="ECO:0000313" key="9">
    <source>
        <dbReference type="Proteomes" id="UP001501842"/>
    </source>
</evidence>
<sequence>MRFPPGVFWVVLIAFWWVGNGPVSAGYAVRGGAVFNRPSAVGAGEENVIQDRLLDLVRRTPGGAEIRVVLYTWREEPVKDALLEAHARGVRVKVLMNHAADTRSEEIYSALTGALGEYAPGKASWAAQCGQGWGCLGTGINHNKFLLFSQVGESRNVVVQSSANLTYHDRIRFWNNAYIAADAGLYGLYDDYFQRLETGIGRTTVPDDDQYGMGESGPYRLYTNPYQGPDALVRELETLRCSADPARPTRIRVAALMFNRTELAERLASLGDRGCRVHLVFRRLGAEVSGLLQGRLAGARKCAGAMTVHSKYMAISAGAGSFAGEPGLKAVFTGSHNYGRAALRNNDETLLRIVDARVYRQYEENFDDGPYLRCPAWEKADGPAKPETDH</sequence>
<keyword evidence="9" id="KW-1185">Reference proteome</keyword>
<feature type="domain" description="Phospholipase D-like" evidence="7">
    <location>
        <begin position="65"/>
        <end position="196"/>
    </location>
</feature>
<accession>A0ABN3U0R6</accession>
<organism evidence="8 9">
    <name type="scientific">Actinocorallia aurantiaca</name>
    <dbReference type="NCBI Taxonomy" id="46204"/>
    <lineage>
        <taxon>Bacteria</taxon>
        <taxon>Bacillati</taxon>
        <taxon>Actinomycetota</taxon>
        <taxon>Actinomycetes</taxon>
        <taxon>Streptosporangiales</taxon>
        <taxon>Thermomonosporaceae</taxon>
        <taxon>Actinocorallia</taxon>
    </lineage>
</organism>
<feature type="domain" description="Phospholipase D-like" evidence="7">
    <location>
        <begin position="249"/>
        <end position="367"/>
    </location>
</feature>
<keyword evidence="5" id="KW-0442">Lipid degradation</keyword>
<evidence type="ECO:0000256" key="4">
    <source>
        <dbReference type="ARBA" id="ARBA00022801"/>
    </source>
</evidence>
<evidence type="ECO:0000259" key="7">
    <source>
        <dbReference type="Pfam" id="PF13091"/>
    </source>
</evidence>
<dbReference type="Proteomes" id="UP001501842">
    <property type="component" value="Unassembled WGS sequence"/>
</dbReference>
<evidence type="ECO:0000256" key="3">
    <source>
        <dbReference type="ARBA" id="ARBA00012027"/>
    </source>
</evidence>
<dbReference type="EC" id="3.1.4.4" evidence="3"/>
<evidence type="ECO:0000256" key="2">
    <source>
        <dbReference type="ARBA" id="ARBA00008664"/>
    </source>
</evidence>
<dbReference type="SUPFAM" id="SSF56024">
    <property type="entry name" value="Phospholipase D/nuclease"/>
    <property type="match status" value="2"/>
</dbReference>
<comment type="catalytic activity">
    <reaction evidence="1">
        <text>a 1,2-diacyl-sn-glycero-3-phosphocholine + H2O = a 1,2-diacyl-sn-glycero-3-phosphate + choline + H(+)</text>
        <dbReference type="Rhea" id="RHEA:14445"/>
        <dbReference type="ChEBI" id="CHEBI:15354"/>
        <dbReference type="ChEBI" id="CHEBI:15377"/>
        <dbReference type="ChEBI" id="CHEBI:15378"/>
        <dbReference type="ChEBI" id="CHEBI:57643"/>
        <dbReference type="ChEBI" id="CHEBI:58608"/>
        <dbReference type="EC" id="3.1.4.4"/>
    </reaction>
</comment>
<proteinExistence type="inferred from homology"/>
<dbReference type="Pfam" id="PF13091">
    <property type="entry name" value="PLDc_2"/>
    <property type="match status" value="2"/>
</dbReference>
<dbReference type="EMBL" id="BAAATZ010000006">
    <property type="protein sequence ID" value="GAA2722170.1"/>
    <property type="molecule type" value="Genomic_DNA"/>
</dbReference>
<keyword evidence="6" id="KW-0443">Lipid metabolism</keyword>
<keyword evidence="4" id="KW-0378">Hydrolase</keyword>
<protein>
    <recommendedName>
        <fullName evidence="3">phospholipase D</fullName>
        <ecNumber evidence="3">3.1.4.4</ecNumber>
    </recommendedName>
</protein>
<dbReference type="InterPro" id="IPR051406">
    <property type="entry name" value="PLD_domain"/>
</dbReference>
<evidence type="ECO:0000256" key="1">
    <source>
        <dbReference type="ARBA" id="ARBA00000798"/>
    </source>
</evidence>
<name>A0ABN3U0R6_9ACTN</name>
<evidence type="ECO:0000256" key="6">
    <source>
        <dbReference type="ARBA" id="ARBA00023098"/>
    </source>
</evidence>
<comment type="caution">
    <text evidence="8">The sequence shown here is derived from an EMBL/GenBank/DDBJ whole genome shotgun (WGS) entry which is preliminary data.</text>
</comment>
<comment type="similarity">
    <text evidence="2">Belongs to the phospholipase D family.</text>
</comment>
<reference evidence="8 9" key="1">
    <citation type="journal article" date="2019" name="Int. J. Syst. Evol. Microbiol.">
        <title>The Global Catalogue of Microorganisms (GCM) 10K type strain sequencing project: providing services to taxonomists for standard genome sequencing and annotation.</title>
        <authorList>
            <consortium name="The Broad Institute Genomics Platform"/>
            <consortium name="The Broad Institute Genome Sequencing Center for Infectious Disease"/>
            <person name="Wu L."/>
            <person name="Ma J."/>
        </authorList>
    </citation>
    <scope>NUCLEOTIDE SEQUENCE [LARGE SCALE GENOMIC DNA]</scope>
    <source>
        <strain evidence="8 9">JCM 8201</strain>
    </source>
</reference>
<dbReference type="PANTHER" id="PTHR43856:SF1">
    <property type="entry name" value="MITOCHONDRIAL CARDIOLIPIN HYDROLASE"/>
    <property type="match status" value="1"/>
</dbReference>
<evidence type="ECO:0000313" key="8">
    <source>
        <dbReference type="EMBL" id="GAA2722170.1"/>
    </source>
</evidence>
<evidence type="ECO:0000256" key="5">
    <source>
        <dbReference type="ARBA" id="ARBA00022963"/>
    </source>
</evidence>
<dbReference type="InterPro" id="IPR025202">
    <property type="entry name" value="PLD-like_dom"/>
</dbReference>
<gene>
    <name evidence="8" type="ORF">GCM10010439_14050</name>
</gene>